<name>A0A382TIQ6_9ZZZZ</name>
<evidence type="ECO:0008006" key="2">
    <source>
        <dbReference type="Google" id="ProtNLM"/>
    </source>
</evidence>
<dbReference type="InterPro" id="IPR011990">
    <property type="entry name" value="TPR-like_helical_dom_sf"/>
</dbReference>
<feature type="non-terminal residue" evidence="1">
    <location>
        <position position="1"/>
    </location>
</feature>
<dbReference type="Gene3D" id="1.25.40.10">
    <property type="entry name" value="Tetratricopeptide repeat domain"/>
    <property type="match status" value="1"/>
</dbReference>
<dbReference type="AlphaFoldDB" id="A0A382TIQ6"/>
<organism evidence="1">
    <name type="scientific">marine metagenome</name>
    <dbReference type="NCBI Taxonomy" id="408172"/>
    <lineage>
        <taxon>unclassified sequences</taxon>
        <taxon>metagenomes</taxon>
        <taxon>ecological metagenomes</taxon>
    </lineage>
</organism>
<reference evidence="1" key="1">
    <citation type="submission" date="2018-05" db="EMBL/GenBank/DDBJ databases">
        <authorList>
            <person name="Lanie J.A."/>
            <person name="Ng W.-L."/>
            <person name="Kazmierczak K.M."/>
            <person name="Andrzejewski T.M."/>
            <person name="Davidsen T.M."/>
            <person name="Wayne K.J."/>
            <person name="Tettelin H."/>
            <person name="Glass J.I."/>
            <person name="Rusch D."/>
            <person name="Podicherti R."/>
            <person name="Tsui H.-C.T."/>
            <person name="Winkler M.E."/>
        </authorList>
    </citation>
    <scope>NUCLEOTIDE SEQUENCE</scope>
</reference>
<proteinExistence type="predicted"/>
<gene>
    <name evidence="1" type="ORF">METZ01_LOCUS374221</name>
</gene>
<evidence type="ECO:0000313" key="1">
    <source>
        <dbReference type="EMBL" id="SVD21367.1"/>
    </source>
</evidence>
<sequence length="208" mass="23916">NLKEGVDLLERLIQEYPDNELVFYARLRQANLLRRRNEFGSALELCEQLLGNKLYRDHPEKNSASMLRADCLLALARNDRQKLFEVAEAYGELKSVQGHSPEMHAEAAYKEGLVFRRMEDVTRAKVIYFRDIIKFFFSDINRFSDVKGSGKYWISRSLLDLGEILDREGDSNGARSVYRMLLAHGLPGRNLARARFSPNETESSSPEP</sequence>
<dbReference type="EMBL" id="UINC01136539">
    <property type="protein sequence ID" value="SVD21367.1"/>
    <property type="molecule type" value="Genomic_DNA"/>
</dbReference>
<accession>A0A382TIQ6</accession>
<protein>
    <recommendedName>
        <fullName evidence="2">Outer membrane lipoprotein BamD-like domain-containing protein</fullName>
    </recommendedName>
</protein>
<dbReference type="SUPFAM" id="SSF48452">
    <property type="entry name" value="TPR-like"/>
    <property type="match status" value="1"/>
</dbReference>